<dbReference type="Proteomes" id="UP000195080">
    <property type="component" value="Chromosome"/>
</dbReference>
<sequence length="186" mass="22080">MYSESDEKERFLKSYFNKKGFENSIKWERLSNSNDADLFTDKDREMLSDLKKGYKSSIKDSFAKSPFKIWYELASGKSLKELSDEFYTGTEYYANYDELSSWVHPQRLEENINVKCFTQYLPPHYYDLLIGSLMWAIDNLANDIVFIVKKYNISESPRIFKYGENINIFLKELKNLQIDVTKKNRS</sequence>
<proteinExistence type="predicted"/>
<evidence type="ECO:0000313" key="1">
    <source>
        <dbReference type="EMBL" id="WYJ85009.1"/>
    </source>
</evidence>
<organism evidence="1 2">
    <name type="scientific">Candidatus Enterococcus lemimoniae</name>
    <dbReference type="NCBI Taxonomy" id="1834167"/>
    <lineage>
        <taxon>Bacteria</taxon>
        <taxon>Bacillati</taxon>
        <taxon>Bacillota</taxon>
        <taxon>Bacilli</taxon>
        <taxon>Lactobacillales</taxon>
        <taxon>Enterococcaceae</taxon>
        <taxon>Enterococcus</taxon>
    </lineage>
</organism>
<dbReference type="EMBL" id="CP147248">
    <property type="protein sequence ID" value="WYJ85009.1"/>
    <property type="molecule type" value="Genomic_DNA"/>
</dbReference>
<keyword evidence="2" id="KW-1185">Reference proteome</keyword>
<dbReference type="RefSeq" id="WP_086444703.1">
    <property type="nucleotide sequence ID" value="NZ_CP147248.1"/>
</dbReference>
<reference evidence="2" key="1">
    <citation type="submission" date="2017-05" db="EMBL/GenBank/DDBJ databases">
        <title>The Genome Sequence of EEnterococcus faecalis 9F2_4866.</title>
        <authorList>
            <consortium name="The Broad Institute Genomics Platform"/>
            <consortium name="The Broad Institute Genomic Center for Infectious Diseases"/>
            <person name="Earl A."/>
            <person name="Manson A."/>
            <person name="Schwartman J."/>
            <person name="Gilmore M."/>
            <person name="Abouelleil A."/>
            <person name="Cao P."/>
            <person name="Chapman S."/>
            <person name="Cusick C."/>
            <person name="Shea T."/>
            <person name="Young S."/>
            <person name="Neafsey D."/>
            <person name="Nusbaum C."/>
            <person name="Birren B."/>
        </authorList>
    </citation>
    <scope>NUCLEOTIDE SEQUENCE [LARGE SCALE GENOMIC DNA]</scope>
    <source>
        <strain evidence="2">12C11_DIV0727</strain>
    </source>
</reference>
<reference evidence="1 2" key="2">
    <citation type="submission" date="2024-03" db="EMBL/GenBank/DDBJ databases">
        <title>The Genome Sequence of Enterococcus sp. DIV0727d.</title>
        <authorList>
            <consortium name="The Broad Institute Genomics Platform"/>
            <consortium name="The Broad Institute Microbial Omics Core"/>
            <consortium name="The Broad Institute Genomic Center for Infectious Diseases"/>
            <person name="Earl A."/>
            <person name="Manson A."/>
            <person name="Gilmore M."/>
            <person name="Schwartman J."/>
            <person name="Shea T."/>
            <person name="Abouelleil A."/>
            <person name="Cao P."/>
            <person name="Chapman S."/>
            <person name="Cusick C."/>
            <person name="Young S."/>
            <person name="Neafsey D."/>
            <person name="Nusbaum C."/>
            <person name="Birren B."/>
        </authorList>
    </citation>
    <scope>NUCLEOTIDE SEQUENCE [LARGE SCALE GENOMIC DNA]</scope>
    <source>
        <strain evidence="1 2">12C11_DIV0727</strain>
    </source>
</reference>
<gene>
    <name evidence="1" type="ORF">A5866_000067</name>
</gene>
<evidence type="ECO:0000313" key="2">
    <source>
        <dbReference type="Proteomes" id="UP000195080"/>
    </source>
</evidence>
<accession>A0ABZ2T2A5</accession>
<protein>
    <submittedName>
        <fullName evidence="1">Uncharacterized protein</fullName>
    </submittedName>
</protein>
<name>A0ABZ2T2A5_9ENTE</name>